<evidence type="ECO:0000313" key="3">
    <source>
        <dbReference type="Proteomes" id="UP001164733"/>
    </source>
</evidence>
<dbReference type="PROSITE" id="PS51534">
    <property type="entry name" value="SEFIR"/>
    <property type="match status" value="1"/>
</dbReference>
<gene>
    <name evidence="2" type="ORF">LL038_17580</name>
</gene>
<dbReference type="AlphaFoldDB" id="A0AA47I648"/>
<dbReference type="EMBL" id="CP086239">
    <property type="protein sequence ID" value="WAG59435.1"/>
    <property type="molecule type" value="Genomic_DNA"/>
</dbReference>
<keyword evidence="2" id="KW-0675">Receptor</keyword>
<dbReference type="RefSeq" id="WP_216127187.1">
    <property type="nucleotide sequence ID" value="NZ_CP086239.1"/>
</dbReference>
<organism evidence="2 3">
    <name type="scientific">Clostridium estertheticum</name>
    <dbReference type="NCBI Taxonomy" id="238834"/>
    <lineage>
        <taxon>Bacteria</taxon>
        <taxon>Bacillati</taxon>
        <taxon>Bacillota</taxon>
        <taxon>Clostridia</taxon>
        <taxon>Eubacteriales</taxon>
        <taxon>Clostridiaceae</taxon>
        <taxon>Clostridium</taxon>
    </lineage>
</organism>
<sequence length="565" mass="67267">MKKNIYISYSWDDKGNIEKVEYIVKCLRDTLKCEYNIILDQEIFNKETQDVNRFIADNIIDADMVIVFVTPSYVIKANKKDDGYGNKKDQKSGVEIETGYILERKHNWEKSIITVLLDGENVPKYLRQLSYIKEEVDSNIIQTLERKIKNFISEKDIHCTYENKKNNENLQTPHNLNLKNKPLDKIVDIEFICTGEPVRISGILLLDKSYVNLEHYQIINIFKKIVSENIMNYFAEKNSFVFQCNYFRIEFKNYDSYKKFIMKIENAMDGYLEAVSNFEVKYEIYSRFPMDNNYDFKLATVNKNIWIQMLKFANSFDWDNGKSNWNIFQRNDYYIHVFSPVISYNDSYDACEHVTLHAINKSDFHSDDVYLYVKVQDMVRNSKCNKIDVRKTWSINITCKWFKKEFIPLFCKKNNYLEDIIQIEEDREYYEEDIFSRAQMFYMCNKAEVGNEELNKLKEALIFCLNKKSAYSDMGYIKSKLGIQQNLTTNDDIIEYLNSNEFNKYLMKPNYNSSIADDLLRCIKSFTDNYSNHRINDYDIKYLSKKINSLISKMEKIELLGKYDK</sequence>
<protein>
    <submittedName>
        <fullName evidence="2">Toll/interleukin-1 receptor domain-containing protein</fullName>
    </submittedName>
</protein>
<dbReference type="GO" id="GO:0007165">
    <property type="term" value="P:signal transduction"/>
    <property type="evidence" value="ECO:0007669"/>
    <property type="project" value="InterPro"/>
</dbReference>
<feature type="domain" description="SEFIR" evidence="1">
    <location>
        <begin position="2"/>
        <end position="149"/>
    </location>
</feature>
<proteinExistence type="predicted"/>
<reference evidence="2" key="1">
    <citation type="submission" date="2021-11" db="EMBL/GenBank/DDBJ databases">
        <title>Clostridia strains as spoilage organisms.</title>
        <authorList>
            <person name="Wambui J."/>
            <person name="Stevens M.J.A."/>
            <person name="Stephan R."/>
        </authorList>
    </citation>
    <scope>NUCLEOTIDE SEQUENCE</scope>
    <source>
        <strain evidence="2">CF009</strain>
    </source>
</reference>
<dbReference type="InterPro" id="IPR000157">
    <property type="entry name" value="TIR_dom"/>
</dbReference>
<dbReference type="Proteomes" id="UP001164733">
    <property type="component" value="Chromosome"/>
</dbReference>
<accession>A0AA47I648</accession>
<name>A0AA47I648_9CLOT</name>
<dbReference type="Pfam" id="PF13676">
    <property type="entry name" value="TIR_2"/>
    <property type="match status" value="1"/>
</dbReference>
<evidence type="ECO:0000313" key="2">
    <source>
        <dbReference type="EMBL" id="WAG59435.1"/>
    </source>
</evidence>
<evidence type="ECO:0000259" key="1">
    <source>
        <dbReference type="PROSITE" id="PS51534"/>
    </source>
</evidence>
<dbReference type="InterPro" id="IPR013568">
    <property type="entry name" value="SEFIR_dom"/>
</dbReference>